<dbReference type="PRINTS" id="PR00069">
    <property type="entry name" value="ALDKETRDTASE"/>
</dbReference>
<dbReference type="InterPro" id="IPR050523">
    <property type="entry name" value="AKR_Detox_Biosynth"/>
</dbReference>
<dbReference type="AlphaFoldDB" id="A0A839UA12"/>
<dbReference type="InterPro" id="IPR018170">
    <property type="entry name" value="Aldo/ket_reductase_CS"/>
</dbReference>
<dbReference type="InterPro" id="IPR036812">
    <property type="entry name" value="NAD(P)_OxRdtase_dom_sf"/>
</dbReference>
<dbReference type="InterPro" id="IPR023210">
    <property type="entry name" value="NADP_OxRdtase_dom"/>
</dbReference>
<dbReference type="PROSITE" id="PS00062">
    <property type="entry name" value="ALDOKETO_REDUCTASE_2"/>
    <property type="match status" value="1"/>
</dbReference>
<evidence type="ECO:0000259" key="1">
    <source>
        <dbReference type="Pfam" id="PF00248"/>
    </source>
</evidence>
<dbReference type="RefSeq" id="WP_112530720.1">
    <property type="nucleotide sequence ID" value="NZ_JACHXN010000004.1"/>
</dbReference>
<dbReference type="GO" id="GO:0005829">
    <property type="term" value="C:cytosol"/>
    <property type="evidence" value="ECO:0007669"/>
    <property type="project" value="TreeGrafter"/>
</dbReference>
<keyword evidence="3" id="KW-1185">Reference proteome</keyword>
<proteinExistence type="predicted"/>
<feature type="domain" description="NADP-dependent oxidoreductase" evidence="1">
    <location>
        <begin position="18"/>
        <end position="296"/>
    </location>
</feature>
<dbReference type="PANTHER" id="PTHR43364:SF1">
    <property type="entry name" value="OXIDOREDUCTASE YDHF"/>
    <property type="match status" value="1"/>
</dbReference>
<dbReference type="Pfam" id="PF00248">
    <property type="entry name" value="Aldo_ket_red"/>
    <property type="match status" value="1"/>
</dbReference>
<dbReference type="CDD" id="cd19092">
    <property type="entry name" value="AKR_BsYcsN_EcYdhF-like"/>
    <property type="match status" value="1"/>
</dbReference>
<dbReference type="Gene3D" id="3.20.20.100">
    <property type="entry name" value="NADP-dependent oxidoreductase domain"/>
    <property type="match status" value="1"/>
</dbReference>
<gene>
    <name evidence="2" type="ORF">FHS21_001524</name>
</gene>
<dbReference type="Proteomes" id="UP000554520">
    <property type="component" value="Unassembled WGS sequence"/>
</dbReference>
<protein>
    <submittedName>
        <fullName evidence="2">Putative oxidoreductase</fullName>
    </submittedName>
</protein>
<name>A0A839UA12_9HYPH</name>
<evidence type="ECO:0000313" key="2">
    <source>
        <dbReference type="EMBL" id="MBB3145119.1"/>
    </source>
</evidence>
<dbReference type="PANTHER" id="PTHR43364">
    <property type="entry name" value="NADH-SPECIFIC METHYLGLYOXAL REDUCTASE-RELATED"/>
    <property type="match status" value="1"/>
</dbReference>
<accession>A0A839UA12</accession>
<dbReference type="GO" id="GO:0016491">
    <property type="term" value="F:oxidoreductase activity"/>
    <property type="evidence" value="ECO:0007669"/>
    <property type="project" value="InterPro"/>
</dbReference>
<dbReference type="InterPro" id="IPR020471">
    <property type="entry name" value="AKR"/>
</dbReference>
<dbReference type="SUPFAM" id="SSF51430">
    <property type="entry name" value="NAD(P)-linked oxidoreductase"/>
    <property type="match status" value="1"/>
</dbReference>
<comment type="caution">
    <text evidence="2">The sequence shown here is derived from an EMBL/GenBank/DDBJ whole genome shotgun (WGS) entry which is preliminary data.</text>
</comment>
<evidence type="ECO:0000313" key="3">
    <source>
        <dbReference type="Proteomes" id="UP000554520"/>
    </source>
</evidence>
<sequence>MSYEKRIALNARGLTLSRLVLGAWRLLNEPEKPDAGGVARLIAAAIDLGMTSFDHADIYGNYGVEEAFGAGLKRWAGKREAFELVTKCDIMLKSDARPDNRIKHYDTSAAHIKASVDRSLTNLHTDYIDLLLIHRPDPLMYADATAAALEAIVKAGKVRAVGVSNFSPSQFDLLASRLPFPLVTNQIEMSVLNTMPLSDGGLDHAQRLRYVPMIWSPLGGGSLFTGDGVQEQRVREALNAVADEIGGADISAIAIAWLLRHPARLIPVLGSLKVERLTAMRSALDIELDRQQWFAILKASTGHDVA</sequence>
<dbReference type="EMBL" id="JACHXN010000004">
    <property type="protein sequence ID" value="MBB3145119.1"/>
    <property type="molecule type" value="Genomic_DNA"/>
</dbReference>
<reference evidence="2 3" key="1">
    <citation type="submission" date="2020-08" db="EMBL/GenBank/DDBJ databases">
        <title>Genomic Encyclopedia of Type Strains, Phase III (KMG-III): the genomes of soil and plant-associated and newly described type strains.</title>
        <authorList>
            <person name="Whitman W."/>
        </authorList>
    </citation>
    <scope>NUCLEOTIDE SEQUENCE [LARGE SCALE GENOMIC DNA]</scope>
    <source>
        <strain evidence="2 3">CECT 7015</strain>
    </source>
</reference>
<organism evidence="2 3">
    <name type="scientific">Phyllobacterium trifolii</name>
    <dbReference type="NCBI Taxonomy" id="300193"/>
    <lineage>
        <taxon>Bacteria</taxon>
        <taxon>Pseudomonadati</taxon>
        <taxon>Pseudomonadota</taxon>
        <taxon>Alphaproteobacteria</taxon>
        <taxon>Hyphomicrobiales</taxon>
        <taxon>Phyllobacteriaceae</taxon>
        <taxon>Phyllobacterium</taxon>
    </lineage>
</organism>